<evidence type="ECO:0008006" key="3">
    <source>
        <dbReference type="Google" id="ProtNLM"/>
    </source>
</evidence>
<dbReference type="RefSeq" id="WP_188999052.1">
    <property type="nucleotide sequence ID" value="NZ_BMHP01000008.1"/>
</dbReference>
<sequence>MSIAVIRDKICSGNRTIILENERLSVIIIPELGGKIWQITYKPKNKPLLWNNPELRPGKVAFGEQFEEVFFGGWDELFPNDMAEVLNGKAQPDHGEVWSLPWAFRVDDSSAEITVHMWVTAPISNCKVEKWVTLKSGASKLGLRYKITNLSDTDQPFLFKLHPALMTDEHCRVDHGARTMVMENLGQLRGGIRSGPYEWPYLPADNGQTQDMRLCLPPSTKVKEIQYSKEMDAGWCSVTNTRDGVGFGLAFDPAFFKTLWVFTSCGGWGEQQQMVILEPCTGYPMSVNSGIERGTHQLLKAGQSMETGLVAVVYEGLGSVGAIDSNGNVYE</sequence>
<dbReference type="SUPFAM" id="SSF74650">
    <property type="entry name" value="Galactose mutarotase-like"/>
    <property type="match status" value="1"/>
</dbReference>
<dbReference type="InterPro" id="IPR014718">
    <property type="entry name" value="GH-type_carb-bd"/>
</dbReference>
<dbReference type="GO" id="GO:0005975">
    <property type="term" value="P:carbohydrate metabolic process"/>
    <property type="evidence" value="ECO:0007669"/>
    <property type="project" value="InterPro"/>
</dbReference>
<evidence type="ECO:0000313" key="1">
    <source>
        <dbReference type="EMBL" id="GGD96712.1"/>
    </source>
</evidence>
<comment type="caution">
    <text evidence="1">The sequence shown here is derived from an EMBL/GenBank/DDBJ whole genome shotgun (WGS) entry which is preliminary data.</text>
</comment>
<dbReference type="Proteomes" id="UP000612456">
    <property type="component" value="Unassembled WGS sequence"/>
</dbReference>
<dbReference type="GO" id="GO:0030246">
    <property type="term" value="F:carbohydrate binding"/>
    <property type="evidence" value="ECO:0007669"/>
    <property type="project" value="InterPro"/>
</dbReference>
<reference evidence="1" key="1">
    <citation type="journal article" date="2014" name="Int. J. Syst. Evol. Microbiol.">
        <title>Complete genome sequence of Corynebacterium casei LMG S-19264T (=DSM 44701T), isolated from a smear-ripened cheese.</title>
        <authorList>
            <consortium name="US DOE Joint Genome Institute (JGI-PGF)"/>
            <person name="Walter F."/>
            <person name="Albersmeier A."/>
            <person name="Kalinowski J."/>
            <person name="Ruckert C."/>
        </authorList>
    </citation>
    <scope>NUCLEOTIDE SEQUENCE</scope>
    <source>
        <strain evidence="1">CGMCC 1.15178</strain>
    </source>
</reference>
<organism evidence="1 2">
    <name type="scientific">Paenibacillus nasutitermitis</name>
    <dbReference type="NCBI Taxonomy" id="1652958"/>
    <lineage>
        <taxon>Bacteria</taxon>
        <taxon>Bacillati</taxon>
        <taxon>Bacillota</taxon>
        <taxon>Bacilli</taxon>
        <taxon>Bacillales</taxon>
        <taxon>Paenibacillaceae</taxon>
        <taxon>Paenibacillus</taxon>
    </lineage>
</organism>
<accession>A0A917E203</accession>
<reference evidence="1" key="2">
    <citation type="submission" date="2020-09" db="EMBL/GenBank/DDBJ databases">
        <authorList>
            <person name="Sun Q."/>
            <person name="Zhou Y."/>
        </authorList>
    </citation>
    <scope>NUCLEOTIDE SEQUENCE</scope>
    <source>
        <strain evidence="1">CGMCC 1.15178</strain>
    </source>
</reference>
<dbReference type="GO" id="GO:0003824">
    <property type="term" value="F:catalytic activity"/>
    <property type="evidence" value="ECO:0007669"/>
    <property type="project" value="InterPro"/>
</dbReference>
<name>A0A917E203_9BACL</name>
<proteinExistence type="predicted"/>
<gene>
    <name evidence="1" type="ORF">GCM10010911_64360</name>
</gene>
<keyword evidence="2" id="KW-1185">Reference proteome</keyword>
<evidence type="ECO:0000313" key="2">
    <source>
        <dbReference type="Proteomes" id="UP000612456"/>
    </source>
</evidence>
<dbReference type="EMBL" id="BMHP01000008">
    <property type="protein sequence ID" value="GGD96712.1"/>
    <property type="molecule type" value="Genomic_DNA"/>
</dbReference>
<dbReference type="AlphaFoldDB" id="A0A917E203"/>
<dbReference type="Gene3D" id="2.70.98.10">
    <property type="match status" value="1"/>
</dbReference>
<dbReference type="InterPro" id="IPR011013">
    <property type="entry name" value="Gal_mutarotase_sf_dom"/>
</dbReference>
<protein>
    <recommendedName>
        <fullName evidence="3">DUF5107 domain-containing protein</fullName>
    </recommendedName>
</protein>